<dbReference type="AlphaFoldDB" id="A0A346PQG0"/>
<feature type="region of interest" description="Disordered" evidence="1">
    <location>
        <begin position="66"/>
        <end position="89"/>
    </location>
</feature>
<protein>
    <submittedName>
        <fullName evidence="2">Small CPxCG-related zinc finger protein</fullName>
    </submittedName>
</protein>
<organism evidence="2 3">
    <name type="scientific">Natrarchaeobaculum sulfurireducens</name>
    <dbReference type="NCBI Taxonomy" id="2044521"/>
    <lineage>
        <taxon>Archaea</taxon>
        <taxon>Methanobacteriati</taxon>
        <taxon>Methanobacteriota</taxon>
        <taxon>Stenosarchaea group</taxon>
        <taxon>Halobacteria</taxon>
        <taxon>Halobacteriales</taxon>
        <taxon>Natrialbaceae</taxon>
        <taxon>Natrarchaeobaculum</taxon>
    </lineage>
</organism>
<reference evidence="3" key="1">
    <citation type="submission" date="2018-02" db="EMBL/GenBank/DDBJ databases">
        <title>Phenotypic and genomic properties of facultatively anaerobic sulfur-reducing natronoarchaea from hypersaline soda lakes.</title>
        <authorList>
            <person name="Sorokin D.Y."/>
            <person name="Kublanov I.V."/>
            <person name="Roman P."/>
            <person name="Sinninghe Damste J.S."/>
            <person name="Golyshin P.N."/>
            <person name="Rojo D."/>
            <person name="Ciordia S."/>
            <person name="Mena M.D.C."/>
            <person name="Ferrer M."/>
            <person name="Messina E."/>
            <person name="Smedile F."/>
            <person name="La Spada G."/>
            <person name="La Cono V."/>
            <person name="Yakimov M.M."/>
        </authorList>
    </citation>
    <scope>NUCLEOTIDE SEQUENCE [LARGE SCALE GENOMIC DNA]</scope>
    <source>
        <strain evidence="3">AArc-Mg</strain>
    </source>
</reference>
<dbReference type="Pfam" id="PF24444">
    <property type="entry name" value="DUF7563"/>
    <property type="match status" value="1"/>
</dbReference>
<gene>
    <name evidence="2" type="ORF">AArcMg_1746</name>
</gene>
<evidence type="ECO:0000256" key="1">
    <source>
        <dbReference type="SAM" id="MobiDB-lite"/>
    </source>
</evidence>
<dbReference type="Proteomes" id="UP000258613">
    <property type="component" value="Chromosome"/>
</dbReference>
<sequence length="89" mass="9448">MSWFVRGKTGVVGVSSSLRGQVSKTTCQHCGAHVTDQFARVFGDDHDHAHRCGECDTYARLSRGSAAGLEVPIPDPETSPGRHGGEPDA</sequence>
<dbReference type="KEGG" id="nag:AArcMg_1746"/>
<accession>A0A346PQG0</accession>
<dbReference type="InterPro" id="IPR055985">
    <property type="entry name" value="DUF7563"/>
</dbReference>
<evidence type="ECO:0000313" key="2">
    <source>
        <dbReference type="EMBL" id="AXR81755.1"/>
    </source>
</evidence>
<dbReference type="EMBL" id="CP027033">
    <property type="protein sequence ID" value="AXR81755.1"/>
    <property type="molecule type" value="Genomic_DNA"/>
</dbReference>
<keyword evidence="3" id="KW-1185">Reference proteome</keyword>
<name>A0A346PQG0_9EURY</name>
<evidence type="ECO:0000313" key="3">
    <source>
        <dbReference type="Proteomes" id="UP000258613"/>
    </source>
</evidence>
<proteinExistence type="predicted"/>